<dbReference type="AlphaFoldDB" id="A0A6V8PJX5"/>
<accession>A0A6V8PJX5</accession>
<dbReference type="Proteomes" id="UP000568877">
    <property type="component" value="Unassembled WGS sequence"/>
</dbReference>
<protein>
    <submittedName>
        <fullName evidence="1">Uncharacterized protein</fullName>
    </submittedName>
</protein>
<evidence type="ECO:0000313" key="1">
    <source>
        <dbReference type="EMBL" id="GFP32583.1"/>
    </source>
</evidence>
<feature type="non-terminal residue" evidence="1">
    <location>
        <position position="1"/>
    </location>
</feature>
<organism evidence="1 2">
    <name type="scientific">Candidatus Hakubella thermalkaliphila</name>
    <dbReference type="NCBI Taxonomy" id="2754717"/>
    <lineage>
        <taxon>Bacteria</taxon>
        <taxon>Bacillati</taxon>
        <taxon>Actinomycetota</taxon>
        <taxon>Actinomycetota incertae sedis</taxon>
        <taxon>Candidatus Hakubellales</taxon>
        <taxon>Candidatus Hakubellaceae</taxon>
        <taxon>Candidatus Hakubella</taxon>
    </lineage>
</organism>
<name>A0A6V8PJX5_9ACTN</name>
<dbReference type="EMBL" id="BLSA01000105">
    <property type="protein sequence ID" value="GFP32583.1"/>
    <property type="molecule type" value="Genomic_DNA"/>
</dbReference>
<evidence type="ECO:0000313" key="2">
    <source>
        <dbReference type="Proteomes" id="UP000568877"/>
    </source>
</evidence>
<gene>
    <name evidence="1" type="ORF">HKBW3S42_00887</name>
</gene>
<reference evidence="1 2" key="1">
    <citation type="journal article" date="2020" name="Front. Microbiol.">
        <title>Single-cell genomics of novel Actinobacteria with the Wood-Ljungdahl pathway discovered in a serpentinizing system.</title>
        <authorList>
            <person name="Merino N."/>
            <person name="Kawai M."/>
            <person name="Boyd E.S."/>
            <person name="Colman D.R."/>
            <person name="McGlynn S.E."/>
            <person name="Nealson K.H."/>
            <person name="Kurokawa K."/>
            <person name="Hongoh Y."/>
        </authorList>
    </citation>
    <scope>NUCLEOTIDE SEQUENCE [LARGE SCALE GENOMIC DNA]</scope>
    <source>
        <strain evidence="1 2">S42</strain>
    </source>
</reference>
<proteinExistence type="predicted"/>
<sequence>KCLKRLKGREARFATVTNHAIAKQVVEKAKSLNMGIALEDLTGIRES</sequence>
<comment type="caution">
    <text evidence="1">The sequence shown here is derived from an EMBL/GenBank/DDBJ whole genome shotgun (WGS) entry which is preliminary data.</text>
</comment>